<dbReference type="InterPro" id="IPR013762">
    <property type="entry name" value="Integrase-like_cat_sf"/>
</dbReference>
<evidence type="ECO:0000256" key="3">
    <source>
        <dbReference type="ARBA" id="ARBA00022908"/>
    </source>
</evidence>
<dbReference type="GO" id="GO:0006310">
    <property type="term" value="P:DNA recombination"/>
    <property type="evidence" value="ECO:0007669"/>
    <property type="project" value="UniProtKB-KW"/>
</dbReference>
<comment type="similarity">
    <text evidence="2">Belongs to the 'phage' integrase family.</text>
</comment>
<evidence type="ECO:0000259" key="7">
    <source>
        <dbReference type="PROSITE" id="PS51898"/>
    </source>
</evidence>
<evidence type="ECO:0000256" key="2">
    <source>
        <dbReference type="ARBA" id="ARBA00008857"/>
    </source>
</evidence>
<dbReference type="EMBL" id="DVOJ01000015">
    <property type="protein sequence ID" value="HIV01769.1"/>
    <property type="molecule type" value="Genomic_DNA"/>
</dbReference>
<keyword evidence="4 6" id="KW-0238">DNA-binding</keyword>
<dbReference type="PROSITE" id="PS51900">
    <property type="entry name" value="CB"/>
    <property type="match status" value="1"/>
</dbReference>
<keyword evidence="3" id="KW-0229">DNA integration</keyword>
<comment type="caution">
    <text evidence="9">The sequence shown here is derived from an EMBL/GenBank/DDBJ whole genome shotgun (WGS) entry which is preliminary data.</text>
</comment>
<dbReference type="Gene3D" id="1.10.443.10">
    <property type="entry name" value="Intergrase catalytic core"/>
    <property type="match status" value="1"/>
</dbReference>
<proteinExistence type="inferred from homology"/>
<gene>
    <name evidence="9" type="ORF">IAA62_04375</name>
</gene>
<dbReference type="PANTHER" id="PTHR30349:SF64">
    <property type="entry name" value="PROPHAGE INTEGRASE INTD-RELATED"/>
    <property type="match status" value="1"/>
</dbReference>
<dbReference type="PROSITE" id="PS51898">
    <property type="entry name" value="TYR_RECOMBINASE"/>
    <property type="match status" value="1"/>
</dbReference>
<evidence type="ECO:0000256" key="1">
    <source>
        <dbReference type="ARBA" id="ARBA00003283"/>
    </source>
</evidence>
<evidence type="ECO:0000313" key="9">
    <source>
        <dbReference type="EMBL" id="HIV01769.1"/>
    </source>
</evidence>
<dbReference type="GO" id="GO:0015074">
    <property type="term" value="P:DNA integration"/>
    <property type="evidence" value="ECO:0007669"/>
    <property type="project" value="UniProtKB-KW"/>
</dbReference>
<dbReference type="AlphaFoldDB" id="A0A9D1NEQ7"/>
<evidence type="ECO:0000259" key="8">
    <source>
        <dbReference type="PROSITE" id="PS51900"/>
    </source>
</evidence>
<dbReference type="Pfam" id="PF00589">
    <property type="entry name" value="Phage_integrase"/>
    <property type="match status" value="1"/>
</dbReference>
<feature type="domain" description="Core-binding (CB)" evidence="8">
    <location>
        <begin position="76"/>
        <end position="159"/>
    </location>
</feature>
<accession>A0A9D1NEQ7</accession>
<dbReference type="Gene3D" id="1.10.150.130">
    <property type="match status" value="1"/>
</dbReference>
<reference evidence="9" key="1">
    <citation type="submission" date="2020-10" db="EMBL/GenBank/DDBJ databases">
        <authorList>
            <person name="Gilroy R."/>
        </authorList>
    </citation>
    <scope>NUCLEOTIDE SEQUENCE</scope>
    <source>
        <strain evidence="9">CHK186-9395</strain>
    </source>
</reference>
<evidence type="ECO:0000256" key="6">
    <source>
        <dbReference type="PROSITE-ProRule" id="PRU01248"/>
    </source>
</evidence>
<dbReference type="Proteomes" id="UP000886861">
    <property type="component" value="Unassembled WGS sequence"/>
</dbReference>
<reference evidence="9" key="2">
    <citation type="journal article" date="2021" name="PeerJ">
        <title>Extensive microbial diversity within the chicken gut microbiome revealed by metagenomics and culture.</title>
        <authorList>
            <person name="Gilroy R."/>
            <person name="Ravi A."/>
            <person name="Getino M."/>
            <person name="Pursley I."/>
            <person name="Horton D.L."/>
            <person name="Alikhan N.F."/>
            <person name="Baker D."/>
            <person name="Gharbi K."/>
            <person name="Hall N."/>
            <person name="Watson M."/>
            <person name="Adriaenssens E.M."/>
            <person name="Foster-Nyarko E."/>
            <person name="Jarju S."/>
            <person name="Secka A."/>
            <person name="Antonio M."/>
            <person name="Oren A."/>
            <person name="Chaudhuri R.R."/>
            <person name="La Ragione R."/>
            <person name="Hildebrand F."/>
            <person name="Pallen M.J."/>
        </authorList>
    </citation>
    <scope>NUCLEOTIDE SEQUENCE</scope>
    <source>
        <strain evidence="9">CHK186-9395</strain>
    </source>
</reference>
<dbReference type="InterPro" id="IPR010998">
    <property type="entry name" value="Integrase_recombinase_N"/>
</dbReference>
<sequence>MARKKVVSKTRRANNEGSIFQRKDGRWTGAVTTGYDENGKPIRKFIYGKSRMEVANKLTELTNRIESENFDYVDNNTIGSLMTEWLLVFKKNQVTPRTFEGNFSKFKLHIEPKIGNMKIDEVNTIVIQKLLNQMIEDGYSLDVVRKTKVIFNQFFDYAVQNKFVQSNPTLLTRVKSKERKIYDGENKYKAIPPEAREMFLTCLCEHKLLKPLCLCMMLGGLRTGETLGLMWKDIDIKNKTINVDRAITIVPKFDENGKITKRVTVISETKTACSKRTVPMPDLLVEALKEYKINQEIKADEKGIVLTDNSNLVFCNDDGSLRTYYGTKKIFNNFLNKYKLNNLGIHFHTLRHTYSNMLFEADQNPKVIQALLGHKSVKTTITTYNSVDKSYFQKATDVINKNFKVEESKLSPKDMEEDELDEELEKLLREKQTRRKRNKDFEM</sequence>
<dbReference type="SUPFAM" id="SSF56349">
    <property type="entry name" value="DNA breaking-rejoining enzymes"/>
    <property type="match status" value="1"/>
</dbReference>
<dbReference type="InterPro" id="IPR004107">
    <property type="entry name" value="Integrase_SAM-like_N"/>
</dbReference>
<evidence type="ECO:0000256" key="4">
    <source>
        <dbReference type="ARBA" id="ARBA00023125"/>
    </source>
</evidence>
<name>A0A9D1NEQ7_9FIRM</name>
<dbReference type="PANTHER" id="PTHR30349">
    <property type="entry name" value="PHAGE INTEGRASE-RELATED"/>
    <property type="match status" value="1"/>
</dbReference>
<organism evidence="9 10">
    <name type="scientific">Candidatus Caccopulliclostridium gallistercoris</name>
    <dbReference type="NCBI Taxonomy" id="2840719"/>
    <lineage>
        <taxon>Bacteria</taxon>
        <taxon>Bacillati</taxon>
        <taxon>Bacillota</taxon>
        <taxon>Clostridia</taxon>
        <taxon>Candidatus Caccopulliclostridium</taxon>
    </lineage>
</organism>
<dbReference type="InterPro" id="IPR002104">
    <property type="entry name" value="Integrase_catalytic"/>
</dbReference>
<dbReference type="InterPro" id="IPR011010">
    <property type="entry name" value="DNA_brk_join_enz"/>
</dbReference>
<comment type="function">
    <text evidence="1">Site-specific tyrosine recombinase, which acts by catalyzing the cutting and rejoining of the recombining DNA molecules.</text>
</comment>
<feature type="domain" description="Tyr recombinase" evidence="7">
    <location>
        <begin position="186"/>
        <end position="397"/>
    </location>
</feature>
<dbReference type="Pfam" id="PF14659">
    <property type="entry name" value="Phage_int_SAM_3"/>
    <property type="match status" value="1"/>
</dbReference>
<evidence type="ECO:0000256" key="5">
    <source>
        <dbReference type="ARBA" id="ARBA00023172"/>
    </source>
</evidence>
<protein>
    <submittedName>
        <fullName evidence="9">Site-specific integrase</fullName>
    </submittedName>
</protein>
<dbReference type="InterPro" id="IPR050090">
    <property type="entry name" value="Tyrosine_recombinase_XerCD"/>
</dbReference>
<dbReference type="GO" id="GO:0003677">
    <property type="term" value="F:DNA binding"/>
    <property type="evidence" value="ECO:0007669"/>
    <property type="project" value="UniProtKB-UniRule"/>
</dbReference>
<dbReference type="InterPro" id="IPR044068">
    <property type="entry name" value="CB"/>
</dbReference>
<evidence type="ECO:0000313" key="10">
    <source>
        <dbReference type="Proteomes" id="UP000886861"/>
    </source>
</evidence>
<keyword evidence="5" id="KW-0233">DNA recombination</keyword>
<dbReference type="CDD" id="cd01189">
    <property type="entry name" value="INT_ICEBs1_C_like"/>
    <property type="match status" value="1"/>
</dbReference>